<feature type="non-terminal residue" evidence="3">
    <location>
        <position position="83"/>
    </location>
</feature>
<evidence type="ECO:0000259" key="2">
    <source>
        <dbReference type="Pfam" id="PF00868"/>
    </source>
</evidence>
<dbReference type="SUPFAM" id="SSF81296">
    <property type="entry name" value="E set domains"/>
    <property type="match status" value="1"/>
</dbReference>
<dbReference type="InterPro" id="IPR014756">
    <property type="entry name" value="Ig_E-set"/>
</dbReference>
<dbReference type="PANTHER" id="PTHR11590:SF49">
    <property type="entry name" value="PROTEIN-GLUTAMINE GAMMA-GLUTAMYLTRANSFERASE K"/>
    <property type="match status" value="1"/>
</dbReference>
<comment type="caution">
    <text evidence="3">The sequence shown here is derived from an EMBL/GenBank/DDBJ whole genome shotgun (WGS) entry which is preliminary data.</text>
</comment>
<dbReference type="InterPro" id="IPR013783">
    <property type="entry name" value="Ig-like_fold"/>
</dbReference>
<feature type="domain" description="Transglutaminase N-terminal" evidence="2">
    <location>
        <begin position="2"/>
        <end position="56"/>
    </location>
</feature>
<name>A0ABD0RSJ8_CIRMR</name>
<evidence type="ECO:0000313" key="3">
    <source>
        <dbReference type="EMBL" id="KAL0201509.1"/>
    </source>
</evidence>
<gene>
    <name evidence="3" type="ORF">M9458_004696</name>
</gene>
<organism evidence="3 4">
    <name type="scientific">Cirrhinus mrigala</name>
    <name type="common">Mrigala</name>
    <dbReference type="NCBI Taxonomy" id="683832"/>
    <lineage>
        <taxon>Eukaryota</taxon>
        <taxon>Metazoa</taxon>
        <taxon>Chordata</taxon>
        <taxon>Craniata</taxon>
        <taxon>Vertebrata</taxon>
        <taxon>Euteleostomi</taxon>
        <taxon>Actinopterygii</taxon>
        <taxon>Neopterygii</taxon>
        <taxon>Teleostei</taxon>
        <taxon>Ostariophysi</taxon>
        <taxon>Cypriniformes</taxon>
        <taxon>Cyprinidae</taxon>
        <taxon>Labeoninae</taxon>
        <taxon>Labeonini</taxon>
        <taxon>Cirrhinus</taxon>
    </lineage>
</organism>
<dbReference type="InterPro" id="IPR001102">
    <property type="entry name" value="Transglutaminase_N"/>
</dbReference>
<dbReference type="InterPro" id="IPR050779">
    <property type="entry name" value="Transglutaminase"/>
</dbReference>
<reference evidence="3 4" key="1">
    <citation type="submission" date="2024-05" db="EMBL/GenBank/DDBJ databases">
        <title>Genome sequencing and assembly of Indian major carp, Cirrhinus mrigala (Hamilton, 1822).</title>
        <authorList>
            <person name="Mohindra V."/>
            <person name="Chowdhury L.M."/>
            <person name="Lal K."/>
            <person name="Jena J.K."/>
        </authorList>
    </citation>
    <scope>NUCLEOTIDE SEQUENCE [LARGE SCALE GENOMIC DNA]</scope>
    <source>
        <strain evidence="3">CM1030</strain>
        <tissue evidence="3">Blood</tissue>
    </source>
</reference>
<dbReference type="PANTHER" id="PTHR11590">
    <property type="entry name" value="PROTEIN-GLUTAMINE GAMMA-GLUTAMYLTRANSFERASE"/>
    <property type="match status" value="1"/>
</dbReference>
<accession>A0ABD0RSJ8</accession>
<dbReference type="Pfam" id="PF00868">
    <property type="entry name" value="Transglut_N"/>
    <property type="match status" value="1"/>
</dbReference>
<sequence length="83" mass="9655">PLPQVSKKTHIIIPLVDELEDDRWEAKIVEQNVKRVRLSINSPVNAIIGKYKLTIIMQCHKTGETTTHDPNKDIYMLFNPWCE</sequence>
<dbReference type="Proteomes" id="UP001529510">
    <property type="component" value="Unassembled WGS sequence"/>
</dbReference>
<dbReference type="GO" id="GO:0007399">
    <property type="term" value="P:nervous system development"/>
    <property type="evidence" value="ECO:0007669"/>
    <property type="project" value="UniProtKB-ARBA"/>
</dbReference>
<proteinExistence type="inferred from homology"/>
<feature type="non-terminal residue" evidence="3">
    <location>
        <position position="1"/>
    </location>
</feature>
<dbReference type="EMBL" id="JAMKFB020000002">
    <property type="protein sequence ID" value="KAL0201509.1"/>
    <property type="molecule type" value="Genomic_DNA"/>
</dbReference>
<dbReference type="AlphaFoldDB" id="A0ABD0RSJ8"/>
<dbReference type="Gene3D" id="2.60.40.10">
    <property type="entry name" value="Immunoglobulins"/>
    <property type="match status" value="1"/>
</dbReference>
<comment type="similarity">
    <text evidence="1">Belongs to the transglutaminase superfamily. Transglutaminase family.</text>
</comment>
<evidence type="ECO:0000256" key="1">
    <source>
        <dbReference type="ARBA" id="ARBA00005968"/>
    </source>
</evidence>
<keyword evidence="4" id="KW-1185">Reference proteome</keyword>
<evidence type="ECO:0000313" key="4">
    <source>
        <dbReference type="Proteomes" id="UP001529510"/>
    </source>
</evidence>
<protein>
    <recommendedName>
        <fullName evidence="2">Transglutaminase N-terminal domain-containing protein</fullName>
    </recommendedName>
</protein>